<dbReference type="CDD" id="cd15840">
    <property type="entry name" value="SNARE_Qa"/>
    <property type="match status" value="1"/>
</dbReference>
<evidence type="ECO:0000313" key="5">
    <source>
        <dbReference type="EMBL" id="KAH9810088.1"/>
    </source>
</evidence>
<dbReference type="GO" id="GO:0006896">
    <property type="term" value="P:Golgi to vacuole transport"/>
    <property type="evidence" value="ECO:0007669"/>
    <property type="project" value="TreeGrafter"/>
</dbReference>
<dbReference type="PANTHER" id="PTHR19957:SF38">
    <property type="entry name" value="LD27581P"/>
    <property type="match status" value="1"/>
</dbReference>
<comment type="similarity">
    <text evidence="1">Belongs to the syntaxin family.</text>
</comment>
<keyword evidence="6" id="KW-1185">Reference proteome</keyword>
<evidence type="ECO:0000313" key="6">
    <source>
        <dbReference type="Proteomes" id="UP001138500"/>
    </source>
</evidence>
<feature type="transmembrane region" description="Helical" evidence="3">
    <location>
        <begin position="253"/>
        <end position="273"/>
    </location>
</feature>
<protein>
    <submittedName>
        <fullName evidence="5">Snare domain-containing protein</fullName>
    </submittedName>
</protein>
<feature type="domain" description="T-SNARE coiled-coil homology" evidence="4">
    <location>
        <begin position="180"/>
        <end position="242"/>
    </location>
</feature>
<comment type="caution">
    <text evidence="5">The sequence shown here is derived from an EMBL/GenBank/DDBJ whole genome shotgun (WGS) entry which is preliminary data.</text>
</comment>
<dbReference type="InterPro" id="IPR006012">
    <property type="entry name" value="Syntaxin/epimorphin_CS"/>
</dbReference>
<dbReference type="Proteomes" id="UP001138500">
    <property type="component" value="Unassembled WGS sequence"/>
</dbReference>
<dbReference type="GO" id="GO:0000149">
    <property type="term" value="F:SNARE binding"/>
    <property type="evidence" value="ECO:0007669"/>
    <property type="project" value="TreeGrafter"/>
</dbReference>
<name>A0A9W7SIC2_9PEZI</name>
<reference evidence="5 6" key="2">
    <citation type="journal article" date="2021" name="Curr. Genet.">
        <title>Genetic response to nitrogen starvation in the aggressive Eucalyptus foliar pathogen Teratosphaeria destructans.</title>
        <authorList>
            <person name="Havenga M."/>
            <person name="Wingfield B.D."/>
            <person name="Wingfield M.J."/>
            <person name="Dreyer L.L."/>
            <person name="Roets F."/>
            <person name="Aylward J."/>
        </authorList>
    </citation>
    <scope>NUCLEOTIDE SEQUENCE [LARGE SCALE GENOMIC DNA]</scope>
    <source>
        <strain evidence="5">CMW44962</strain>
    </source>
</reference>
<feature type="region of interest" description="Disordered" evidence="2">
    <location>
        <begin position="134"/>
        <end position="170"/>
    </location>
</feature>
<evidence type="ECO:0000259" key="4">
    <source>
        <dbReference type="PROSITE" id="PS50192"/>
    </source>
</evidence>
<dbReference type="GO" id="GO:0006886">
    <property type="term" value="P:intracellular protein transport"/>
    <property type="evidence" value="ECO:0007669"/>
    <property type="project" value="InterPro"/>
</dbReference>
<dbReference type="OrthoDB" id="364348at2759"/>
<keyword evidence="3" id="KW-0472">Membrane</keyword>
<dbReference type="PROSITE" id="PS00914">
    <property type="entry name" value="SYNTAXIN"/>
    <property type="match status" value="1"/>
</dbReference>
<keyword evidence="3" id="KW-0812">Transmembrane</keyword>
<dbReference type="GO" id="GO:0012505">
    <property type="term" value="C:endomembrane system"/>
    <property type="evidence" value="ECO:0007669"/>
    <property type="project" value="TreeGrafter"/>
</dbReference>
<reference evidence="5 6" key="1">
    <citation type="journal article" date="2018" name="IMA Fungus">
        <title>IMA Genome-F 10: Nine draft genome sequences of Claviceps purpurea s.lat., including C. arundinis, C. humidiphila, and C. cf. spartinae, pseudomolecules for the pitch canker pathogen Fusarium circinatum, draft genome of Davidsoniella eucalypti, Grosmannia galeiformis, Quambalaria eucalypti, and Teratosphaeria destructans.</title>
        <authorList>
            <person name="Wingfield B.D."/>
            <person name="Liu M."/>
            <person name="Nguyen H.D."/>
            <person name="Lane F.A."/>
            <person name="Morgan S.W."/>
            <person name="De Vos L."/>
            <person name="Wilken P.M."/>
            <person name="Duong T.A."/>
            <person name="Aylward J."/>
            <person name="Coetzee M.P."/>
            <person name="Dadej K."/>
            <person name="De Beer Z.W."/>
            <person name="Findlay W."/>
            <person name="Havenga M."/>
            <person name="Kolarik M."/>
            <person name="Menzies J.G."/>
            <person name="Naidoo K."/>
            <person name="Pochopski O."/>
            <person name="Shoukouhi P."/>
            <person name="Santana Q.C."/>
            <person name="Seifert K.A."/>
            <person name="Soal N."/>
            <person name="Steenkamp E.T."/>
            <person name="Tatham C.T."/>
            <person name="van der Nest M.A."/>
            <person name="Wingfield M.J."/>
        </authorList>
    </citation>
    <scope>NUCLEOTIDE SEQUENCE [LARGE SCALE GENOMIC DNA]</scope>
    <source>
        <strain evidence="5">CMW44962</strain>
    </source>
</reference>
<dbReference type="InterPro" id="IPR000727">
    <property type="entry name" value="T_SNARE_dom"/>
</dbReference>
<evidence type="ECO:0000256" key="2">
    <source>
        <dbReference type="SAM" id="MobiDB-lite"/>
    </source>
</evidence>
<dbReference type="InterPro" id="IPR010989">
    <property type="entry name" value="SNARE"/>
</dbReference>
<proteinExistence type="inferred from homology"/>
<dbReference type="Pfam" id="PF05739">
    <property type="entry name" value="SNARE"/>
    <property type="match status" value="1"/>
</dbReference>
<dbReference type="Pfam" id="PF14523">
    <property type="entry name" value="Syntaxin_2"/>
    <property type="match status" value="1"/>
</dbReference>
<dbReference type="GO" id="GO:0031201">
    <property type="term" value="C:SNARE complex"/>
    <property type="evidence" value="ECO:0007669"/>
    <property type="project" value="TreeGrafter"/>
</dbReference>
<dbReference type="Gene3D" id="1.20.58.70">
    <property type="match status" value="1"/>
</dbReference>
<dbReference type="GO" id="GO:0006906">
    <property type="term" value="P:vesicle fusion"/>
    <property type="evidence" value="ECO:0007669"/>
    <property type="project" value="TreeGrafter"/>
</dbReference>
<dbReference type="SUPFAM" id="SSF47661">
    <property type="entry name" value="t-snare proteins"/>
    <property type="match status" value="1"/>
</dbReference>
<dbReference type="EMBL" id="RIBY02002533">
    <property type="protein sequence ID" value="KAH9810088.1"/>
    <property type="molecule type" value="Genomic_DNA"/>
</dbReference>
<organism evidence="5 6">
    <name type="scientific">Teratosphaeria destructans</name>
    <dbReference type="NCBI Taxonomy" id="418781"/>
    <lineage>
        <taxon>Eukaryota</taxon>
        <taxon>Fungi</taxon>
        <taxon>Dikarya</taxon>
        <taxon>Ascomycota</taxon>
        <taxon>Pezizomycotina</taxon>
        <taxon>Dothideomycetes</taxon>
        <taxon>Dothideomycetidae</taxon>
        <taxon>Mycosphaerellales</taxon>
        <taxon>Teratosphaeriaceae</taxon>
        <taxon>Teratosphaeria</taxon>
    </lineage>
</organism>
<dbReference type="FunFam" id="1.20.5.110:FF:000059">
    <property type="entry name" value="Related to syntaxin 12"/>
    <property type="match status" value="1"/>
</dbReference>
<dbReference type="InterPro" id="IPR006011">
    <property type="entry name" value="Syntaxin_N"/>
</dbReference>
<dbReference type="PANTHER" id="PTHR19957">
    <property type="entry name" value="SYNTAXIN"/>
    <property type="match status" value="1"/>
</dbReference>
<dbReference type="GO" id="GO:0048278">
    <property type="term" value="P:vesicle docking"/>
    <property type="evidence" value="ECO:0007669"/>
    <property type="project" value="TreeGrafter"/>
</dbReference>
<feature type="compositionally biased region" description="Polar residues" evidence="2">
    <location>
        <begin position="1"/>
        <end position="15"/>
    </location>
</feature>
<dbReference type="Gene3D" id="1.20.5.110">
    <property type="match status" value="1"/>
</dbReference>
<keyword evidence="3" id="KW-1133">Transmembrane helix</keyword>
<dbReference type="PROSITE" id="PS50192">
    <property type="entry name" value="T_SNARE"/>
    <property type="match status" value="1"/>
</dbReference>
<accession>A0A9W7SIC2</accession>
<sequence length="274" mass="31185">MSFQDSSNLESQPTTWRRHDDPQYADDPEFQQYTQHLSDKLFSLTANITKLAAQIALLGTRRETERVRERVQSLLEDTGAGFKDVGEGLKKVQSWHDLGPSQKYTQNKLVQEFRASLNEFQSLQRQALEKQRASASAAKAALDQDERPATTDEGQRTQQQLLQQQQEPRLANQDEVDFQEQLIVERESEIRYIEQSVGELNELFRDVAHMVHEQGTSLDIISENVTQTRDDTRNADQQLRTAARHQKSARGKACCLLIILVLVLTIIILAAVLG</sequence>
<feature type="region of interest" description="Disordered" evidence="2">
    <location>
        <begin position="1"/>
        <end position="27"/>
    </location>
</feature>
<feature type="compositionally biased region" description="Basic and acidic residues" evidence="2">
    <location>
        <begin position="142"/>
        <end position="155"/>
    </location>
</feature>
<dbReference type="SMART" id="SM00397">
    <property type="entry name" value="t_SNARE"/>
    <property type="match status" value="1"/>
</dbReference>
<dbReference type="AlphaFoldDB" id="A0A9W7SIC2"/>
<dbReference type="GO" id="GO:0005484">
    <property type="term" value="F:SNAP receptor activity"/>
    <property type="evidence" value="ECO:0007669"/>
    <property type="project" value="InterPro"/>
</dbReference>
<gene>
    <name evidence="5" type="ORF">Tdes44962_MAKER01060</name>
</gene>
<evidence type="ECO:0000256" key="1">
    <source>
        <dbReference type="ARBA" id="ARBA00009063"/>
    </source>
</evidence>
<evidence type="ECO:0000256" key="3">
    <source>
        <dbReference type="SAM" id="Phobius"/>
    </source>
</evidence>
<dbReference type="InterPro" id="IPR045242">
    <property type="entry name" value="Syntaxin"/>
</dbReference>